<gene>
    <name evidence="6" type="ordered locus">Ccel_2806</name>
</gene>
<dbReference type="STRING" id="394503.Ccel_2806"/>
<dbReference type="PANTHER" id="PTHR43078">
    <property type="entry name" value="UDP-GLUCURONIC ACID DECARBOXYLASE-RELATED"/>
    <property type="match status" value="1"/>
</dbReference>
<keyword evidence="4" id="KW-0456">Lyase</keyword>
<dbReference type="InterPro" id="IPR036291">
    <property type="entry name" value="NAD(P)-bd_dom_sf"/>
</dbReference>
<dbReference type="Proteomes" id="UP000001349">
    <property type="component" value="Chromosome"/>
</dbReference>
<keyword evidence="3" id="KW-0520">NAD</keyword>
<dbReference type="AlphaFoldDB" id="B8I7M9"/>
<dbReference type="RefSeq" id="WP_015926172.1">
    <property type="nucleotide sequence ID" value="NC_011898.1"/>
</dbReference>
<name>B8I7M9_RUMCH</name>
<dbReference type="PANTHER" id="PTHR43078:SF6">
    <property type="entry name" value="UDP-GLUCURONIC ACID DECARBOXYLASE 1"/>
    <property type="match status" value="1"/>
</dbReference>
<keyword evidence="2" id="KW-0210">Decarboxylase</keyword>
<comment type="cofactor">
    <cofactor evidence="1">
        <name>NAD(+)</name>
        <dbReference type="ChEBI" id="CHEBI:57540"/>
    </cofactor>
</comment>
<evidence type="ECO:0000256" key="3">
    <source>
        <dbReference type="ARBA" id="ARBA00023027"/>
    </source>
</evidence>
<dbReference type="GO" id="GO:0042732">
    <property type="term" value="P:D-xylose metabolic process"/>
    <property type="evidence" value="ECO:0007669"/>
    <property type="project" value="InterPro"/>
</dbReference>
<sequence>MKYLITGGNGFIGSHLTLRLLIEGHKVTVLDNFFTSPKGRLSNTGANVIEGSVNDENLINSLIENCDHVIHLASIVGVRLAMLYGIDGLKLSCQGTENILKHASRLNKKVLVTSSSAIYGKIVSSPVNEEADSLIGCSSKSSWLYSISKLAEEHMCLAYYREHSTKVKICRLFNVIGPNQSKHYGMVVPNFISCALKNEPIQVYGDGTHTRTFSYVDDIIDGIEIIIENGKDGEVYNIGGTEEISILELAKRIINLTNSSSAVEFVPFSKVFGDNFEETRQRKPDISKLCNLGYNPKYSLDEALLKIISVIKQRGDI</sequence>
<evidence type="ECO:0000313" key="7">
    <source>
        <dbReference type="Proteomes" id="UP000001349"/>
    </source>
</evidence>
<keyword evidence="7" id="KW-1185">Reference proteome</keyword>
<dbReference type="EMBL" id="CP001348">
    <property type="protein sequence ID" value="ACL77100.1"/>
    <property type="molecule type" value="Genomic_DNA"/>
</dbReference>
<dbReference type="OrthoDB" id="9811743at2"/>
<dbReference type="GO" id="GO:0070403">
    <property type="term" value="F:NAD+ binding"/>
    <property type="evidence" value="ECO:0007669"/>
    <property type="project" value="InterPro"/>
</dbReference>
<dbReference type="Gene3D" id="3.40.50.720">
    <property type="entry name" value="NAD(P)-binding Rossmann-like Domain"/>
    <property type="match status" value="1"/>
</dbReference>
<evidence type="ECO:0000259" key="5">
    <source>
        <dbReference type="Pfam" id="PF01370"/>
    </source>
</evidence>
<evidence type="ECO:0000313" key="6">
    <source>
        <dbReference type="EMBL" id="ACL77100.1"/>
    </source>
</evidence>
<accession>B8I7M9</accession>
<dbReference type="KEGG" id="cce:Ccel_2806"/>
<evidence type="ECO:0000256" key="1">
    <source>
        <dbReference type="ARBA" id="ARBA00001911"/>
    </source>
</evidence>
<dbReference type="eggNOG" id="COG0451">
    <property type="taxonomic scope" value="Bacteria"/>
</dbReference>
<protein>
    <submittedName>
        <fullName evidence="6">NAD-dependent epimerase/dehydratase</fullName>
    </submittedName>
</protein>
<organism evidence="6 7">
    <name type="scientific">Ruminiclostridium cellulolyticum (strain ATCC 35319 / DSM 5812 / JCM 6584 / H10)</name>
    <name type="common">Clostridium cellulolyticum</name>
    <dbReference type="NCBI Taxonomy" id="394503"/>
    <lineage>
        <taxon>Bacteria</taxon>
        <taxon>Bacillati</taxon>
        <taxon>Bacillota</taxon>
        <taxon>Clostridia</taxon>
        <taxon>Eubacteriales</taxon>
        <taxon>Oscillospiraceae</taxon>
        <taxon>Ruminiclostridium</taxon>
    </lineage>
</organism>
<proteinExistence type="predicted"/>
<feature type="domain" description="NAD-dependent epimerase/dehydratase" evidence="5">
    <location>
        <begin position="4"/>
        <end position="239"/>
    </location>
</feature>
<dbReference type="Pfam" id="PF01370">
    <property type="entry name" value="Epimerase"/>
    <property type="match status" value="1"/>
</dbReference>
<reference evidence="6 7" key="1">
    <citation type="submission" date="2009-01" db="EMBL/GenBank/DDBJ databases">
        <title>Complete sequence of Clostridium cellulolyticum H10.</title>
        <authorList>
            <consortium name="US DOE Joint Genome Institute"/>
            <person name="Lucas S."/>
            <person name="Copeland A."/>
            <person name="Lapidus A."/>
            <person name="Glavina del Rio T."/>
            <person name="Dalin E."/>
            <person name="Tice H."/>
            <person name="Bruce D."/>
            <person name="Goodwin L."/>
            <person name="Pitluck S."/>
            <person name="Chertkov O."/>
            <person name="Saunders E."/>
            <person name="Brettin T."/>
            <person name="Detter J.C."/>
            <person name="Han C."/>
            <person name="Larimer F."/>
            <person name="Land M."/>
            <person name="Hauser L."/>
            <person name="Kyrpides N."/>
            <person name="Ivanova N."/>
            <person name="Zhou J."/>
            <person name="Richardson P."/>
        </authorList>
    </citation>
    <scope>NUCLEOTIDE SEQUENCE [LARGE SCALE GENOMIC DNA]</scope>
    <source>
        <strain evidence="7">ATCC 35319 / DSM 5812 / JCM 6584 / H10</strain>
    </source>
</reference>
<evidence type="ECO:0000256" key="2">
    <source>
        <dbReference type="ARBA" id="ARBA00022793"/>
    </source>
</evidence>
<dbReference type="GO" id="GO:0048040">
    <property type="term" value="F:UDP-glucuronate decarboxylase activity"/>
    <property type="evidence" value="ECO:0007669"/>
    <property type="project" value="TreeGrafter"/>
</dbReference>
<dbReference type="HOGENOM" id="CLU_007383_4_0_9"/>
<dbReference type="GO" id="GO:0005737">
    <property type="term" value="C:cytoplasm"/>
    <property type="evidence" value="ECO:0007669"/>
    <property type="project" value="TreeGrafter"/>
</dbReference>
<dbReference type="SUPFAM" id="SSF51735">
    <property type="entry name" value="NAD(P)-binding Rossmann-fold domains"/>
    <property type="match status" value="1"/>
</dbReference>
<dbReference type="InterPro" id="IPR001509">
    <property type="entry name" value="Epimerase_deHydtase"/>
</dbReference>
<evidence type="ECO:0000256" key="4">
    <source>
        <dbReference type="ARBA" id="ARBA00023239"/>
    </source>
</evidence>
<dbReference type="InterPro" id="IPR044516">
    <property type="entry name" value="UXS-like"/>
</dbReference>